<dbReference type="Proteomes" id="UP000007383">
    <property type="component" value="Chromosome"/>
</dbReference>
<dbReference type="RefSeq" id="WP_014454843.1">
    <property type="nucleotide sequence ID" value="NC_017098.1"/>
</dbReference>
<reference evidence="2" key="1">
    <citation type="journal article" date="2013" name="Stand. Genomic Sci.">
        <title>Complete genome sequence of the halophilic bacterium Spirochaeta africana type strain (Z-7692(T)) from the alkaline Lake Magadi in the East African Rift.</title>
        <authorList>
            <person name="Liolos K."/>
            <person name="Abt B."/>
            <person name="Scheuner C."/>
            <person name="Teshima H."/>
            <person name="Held B."/>
            <person name="Lapidus A."/>
            <person name="Nolan M."/>
            <person name="Lucas S."/>
            <person name="Deshpande S."/>
            <person name="Cheng J.F."/>
            <person name="Tapia R."/>
            <person name="Goodwin L.A."/>
            <person name="Pitluck S."/>
            <person name="Pagani I."/>
            <person name="Ivanova N."/>
            <person name="Mavromatis K."/>
            <person name="Mikhailova N."/>
            <person name="Huntemann M."/>
            <person name="Pati A."/>
            <person name="Chen A."/>
            <person name="Palaniappan K."/>
            <person name="Land M."/>
            <person name="Rohde M."/>
            <person name="Tindall B.J."/>
            <person name="Detter J.C."/>
            <person name="Goker M."/>
            <person name="Bristow J."/>
            <person name="Eisen J.A."/>
            <person name="Markowitz V."/>
            <person name="Hugenholtz P."/>
            <person name="Woyke T."/>
            <person name="Klenk H.P."/>
            <person name="Kyrpides N.C."/>
        </authorList>
    </citation>
    <scope>NUCLEOTIDE SEQUENCE</scope>
    <source>
        <strain evidence="2">ATCC 700263 / DSM 8902 / Z-7692</strain>
    </source>
</reference>
<gene>
    <name evidence="1" type="ordered locus">Spiaf_0751</name>
</gene>
<dbReference type="InterPro" id="IPR015943">
    <property type="entry name" value="WD40/YVTN_repeat-like_dom_sf"/>
</dbReference>
<dbReference type="AlphaFoldDB" id="H9UH53"/>
<dbReference type="PATRIC" id="fig|889378.3.peg.757"/>
<sequence>MYTDTSWRRSAAGWLAAASLGVAAVVLLSGCPADPVPSSRAVPLQPRELFFVNTLAETVGLYQPDTDRLVANAFPVGSMPNDIAWHDGRIFVVNSGDNSVTVYDQGSFDQLGEIYLGTGRNPYSIAIAADHGAAYVANFMHNSLSVIDLTSLTQITEVLHSSLQTPQDVAVYQDFVLVSSTAYQTAASFGPGSVTAFLVSDDGLTYAASFVTGDNSNPQTMLVVPERGEVHVALTGIQSADDGEVVVLDLTELPDGIEELHRLDTGGSPSIRTASWHQGEEVFYLSGTKGILSYHFDGDAYAVLHDSADPVLPPGGSMSFYSGVAVDESRDMLLITDFPADSLMLLARQGYHVVDEKRVSDGPLAPLLVE</sequence>
<dbReference type="STRING" id="889378.Spiaf_0751"/>
<dbReference type="InterPro" id="IPR051200">
    <property type="entry name" value="Host-pathogen_enzymatic-act"/>
</dbReference>
<keyword evidence="2" id="KW-1185">Reference proteome</keyword>
<proteinExistence type="predicted"/>
<evidence type="ECO:0000313" key="1">
    <source>
        <dbReference type="EMBL" id="AFG36846.1"/>
    </source>
</evidence>
<dbReference type="EMBL" id="CP003282">
    <property type="protein sequence ID" value="AFG36846.1"/>
    <property type="molecule type" value="Genomic_DNA"/>
</dbReference>
<dbReference type="eggNOG" id="COG3391">
    <property type="taxonomic scope" value="Bacteria"/>
</dbReference>
<protein>
    <recommendedName>
        <fullName evidence="3">YVTN family beta-propeller repeat protein</fullName>
    </recommendedName>
</protein>
<dbReference type="Gene3D" id="2.130.10.10">
    <property type="entry name" value="YVTN repeat-like/Quinoprotein amine dehydrogenase"/>
    <property type="match status" value="1"/>
</dbReference>
<dbReference type="HOGENOM" id="CLU_747837_0_0_12"/>
<name>H9UH53_SPIAZ</name>
<dbReference type="PANTHER" id="PTHR47197">
    <property type="entry name" value="PROTEIN NIRF"/>
    <property type="match status" value="1"/>
</dbReference>
<evidence type="ECO:0008006" key="3">
    <source>
        <dbReference type="Google" id="ProtNLM"/>
    </source>
</evidence>
<dbReference type="OrthoDB" id="127135at2"/>
<dbReference type="PANTHER" id="PTHR47197:SF3">
    <property type="entry name" value="DIHYDRO-HEME D1 DEHYDROGENASE"/>
    <property type="match status" value="1"/>
</dbReference>
<dbReference type="InterPro" id="IPR011048">
    <property type="entry name" value="Haem_d1_sf"/>
</dbReference>
<organism evidence="1 2">
    <name type="scientific">Spirochaeta africana (strain ATCC 700263 / DSM 8902 / Z-7692)</name>
    <dbReference type="NCBI Taxonomy" id="889378"/>
    <lineage>
        <taxon>Bacteria</taxon>
        <taxon>Pseudomonadati</taxon>
        <taxon>Spirochaetota</taxon>
        <taxon>Spirochaetia</taxon>
        <taxon>Spirochaetales</taxon>
        <taxon>Spirochaetaceae</taxon>
        <taxon>Spirochaeta</taxon>
    </lineage>
</organism>
<dbReference type="KEGG" id="sfc:Spiaf_0751"/>
<accession>H9UH53</accession>
<evidence type="ECO:0000313" key="2">
    <source>
        <dbReference type="Proteomes" id="UP000007383"/>
    </source>
</evidence>
<dbReference type="SUPFAM" id="SSF51004">
    <property type="entry name" value="C-terminal (heme d1) domain of cytochrome cd1-nitrite reductase"/>
    <property type="match status" value="1"/>
</dbReference>